<dbReference type="PROSITE" id="PS51371">
    <property type="entry name" value="CBS"/>
    <property type="match status" value="2"/>
</dbReference>
<protein>
    <submittedName>
        <fullName evidence="4">CBS domain-containing protein</fullName>
    </submittedName>
</protein>
<sequence>MPPAAAVPRPVVSVPKDATVMDAVRAMVNRNVGAVVVLDGVQLLGVFTERDVVIRVVLEGLATETTPVAEVMTKSVVTVREDADRSSVLKLMADHHIRHLPVVDADGRVKTMLSMRHLLRAEVQDLKQTVWSLVAENSADGPGG</sequence>
<dbReference type="Proteomes" id="UP001370348">
    <property type="component" value="Chromosome"/>
</dbReference>
<dbReference type="Pfam" id="PF00571">
    <property type="entry name" value="CBS"/>
    <property type="match status" value="2"/>
</dbReference>
<evidence type="ECO:0000313" key="4">
    <source>
        <dbReference type="EMBL" id="WXB14552.1"/>
    </source>
</evidence>
<dbReference type="InterPro" id="IPR046342">
    <property type="entry name" value="CBS_dom_sf"/>
</dbReference>
<feature type="domain" description="CBS" evidence="3">
    <location>
        <begin position="72"/>
        <end position="128"/>
    </location>
</feature>
<dbReference type="PANTHER" id="PTHR43080">
    <property type="entry name" value="CBS DOMAIN-CONTAINING PROTEIN CBSX3, MITOCHONDRIAL"/>
    <property type="match status" value="1"/>
</dbReference>
<feature type="domain" description="CBS" evidence="3">
    <location>
        <begin position="6"/>
        <end position="63"/>
    </location>
</feature>
<keyword evidence="5" id="KW-1185">Reference proteome</keyword>
<reference evidence="4 5" key="1">
    <citation type="submission" date="2021-12" db="EMBL/GenBank/DDBJ databases">
        <title>Discovery of the Pendulisporaceae a myxobacterial family with distinct sporulation behavior and unique specialized metabolism.</title>
        <authorList>
            <person name="Garcia R."/>
            <person name="Popoff A."/>
            <person name="Bader C.D."/>
            <person name="Loehr J."/>
            <person name="Walesch S."/>
            <person name="Walt C."/>
            <person name="Boldt J."/>
            <person name="Bunk B."/>
            <person name="Haeckl F.J.F.P.J."/>
            <person name="Gunesch A.P."/>
            <person name="Birkelbach J."/>
            <person name="Nuebel U."/>
            <person name="Pietschmann T."/>
            <person name="Bach T."/>
            <person name="Mueller R."/>
        </authorList>
    </citation>
    <scope>NUCLEOTIDE SEQUENCE [LARGE SCALE GENOMIC DNA]</scope>
    <source>
        <strain evidence="4 5">MSr11954</strain>
    </source>
</reference>
<proteinExistence type="predicted"/>
<dbReference type="InterPro" id="IPR000644">
    <property type="entry name" value="CBS_dom"/>
</dbReference>
<dbReference type="InterPro" id="IPR051257">
    <property type="entry name" value="Diverse_CBS-Domain"/>
</dbReference>
<keyword evidence="1 2" id="KW-0129">CBS domain</keyword>
<name>A0ABZ2LUX8_9BACT</name>
<evidence type="ECO:0000256" key="2">
    <source>
        <dbReference type="PROSITE-ProRule" id="PRU00703"/>
    </source>
</evidence>
<dbReference type="EMBL" id="CP089984">
    <property type="protein sequence ID" value="WXB14552.1"/>
    <property type="molecule type" value="Genomic_DNA"/>
</dbReference>
<gene>
    <name evidence="4" type="ORF">LZC94_42850</name>
</gene>
<accession>A0ABZ2LUX8</accession>
<evidence type="ECO:0000259" key="3">
    <source>
        <dbReference type="PROSITE" id="PS51371"/>
    </source>
</evidence>
<organism evidence="4 5">
    <name type="scientific">Pendulispora albinea</name>
    <dbReference type="NCBI Taxonomy" id="2741071"/>
    <lineage>
        <taxon>Bacteria</taxon>
        <taxon>Pseudomonadati</taxon>
        <taxon>Myxococcota</taxon>
        <taxon>Myxococcia</taxon>
        <taxon>Myxococcales</taxon>
        <taxon>Sorangiineae</taxon>
        <taxon>Pendulisporaceae</taxon>
        <taxon>Pendulispora</taxon>
    </lineage>
</organism>
<dbReference type="SUPFAM" id="SSF54631">
    <property type="entry name" value="CBS-domain pair"/>
    <property type="match status" value="1"/>
</dbReference>
<evidence type="ECO:0000313" key="5">
    <source>
        <dbReference type="Proteomes" id="UP001370348"/>
    </source>
</evidence>
<dbReference type="PANTHER" id="PTHR43080:SF2">
    <property type="entry name" value="CBS DOMAIN-CONTAINING PROTEIN"/>
    <property type="match status" value="1"/>
</dbReference>
<dbReference type="SMART" id="SM00116">
    <property type="entry name" value="CBS"/>
    <property type="match status" value="2"/>
</dbReference>
<dbReference type="Gene3D" id="3.10.580.10">
    <property type="entry name" value="CBS-domain"/>
    <property type="match status" value="1"/>
</dbReference>
<evidence type="ECO:0000256" key="1">
    <source>
        <dbReference type="ARBA" id="ARBA00023122"/>
    </source>
</evidence>
<dbReference type="RefSeq" id="WP_394824174.1">
    <property type="nucleotide sequence ID" value="NZ_CP089984.1"/>
</dbReference>